<evidence type="ECO:0000256" key="4">
    <source>
        <dbReference type="ARBA" id="ARBA00022989"/>
    </source>
</evidence>
<gene>
    <name evidence="8" type="ORF">EXU48_02135</name>
</gene>
<dbReference type="RefSeq" id="WP_133105910.1">
    <property type="nucleotide sequence ID" value="NZ_SMNA01000001.1"/>
</dbReference>
<reference evidence="8 9" key="1">
    <citation type="submission" date="2019-03" db="EMBL/GenBank/DDBJ databases">
        <title>Genomic features of bacteria from cold environments.</title>
        <authorList>
            <person name="Shen L."/>
        </authorList>
    </citation>
    <scope>NUCLEOTIDE SEQUENCE [LARGE SCALE GENOMIC DNA]</scope>
    <source>
        <strain evidence="9">T3246-1</strain>
    </source>
</reference>
<dbReference type="Proteomes" id="UP000504882">
    <property type="component" value="Unassembled WGS sequence"/>
</dbReference>
<feature type="region of interest" description="Disordered" evidence="6">
    <location>
        <begin position="368"/>
        <end position="401"/>
    </location>
</feature>
<dbReference type="InterPro" id="IPR017039">
    <property type="entry name" value="Virul_fac_BrkB"/>
</dbReference>
<evidence type="ECO:0000256" key="7">
    <source>
        <dbReference type="SAM" id="Phobius"/>
    </source>
</evidence>
<feature type="transmembrane region" description="Helical" evidence="7">
    <location>
        <begin position="272"/>
        <end position="298"/>
    </location>
</feature>
<evidence type="ECO:0000256" key="1">
    <source>
        <dbReference type="ARBA" id="ARBA00004651"/>
    </source>
</evidence>
<dbReference type="PANTHER" id="PTHR30213">
    <property type="entry name" value="INNER MEMBRANE PROTEIN YHJD"/>
    <property type="match status" value="1"/>
</dbReference>
<keyword evidence="9" id="KW-1185">Reference proteome</keyword>
<keyword evidence="4 7" id="KW-1133">Transmembrane helix</keyword>
<evidence type="ECO:0000256" key="3">
    <source>
        <dbReference type="ARBA" id="ARBA00022692"/>
    </source>
</evidence>
<feature type="compositionally biased region" description="Basic and acidic residues" evidence="6">
    <location>
        <begin position="379"/>
        <end position="395"/>
    </location>
</feature>
<comment type="subcellular location">
    <subcellularLocation>
        <location evidence="1">Cell membrane</location>
        <topology evidence="1">Multi-pass membrane protein</topology>
    </subcellularLocation>
</comment>
<evidence type="ECO:0000313" key="8">
    <source>
        <dbReference type="EMBL" id="TDE99008.1"/>
    </source>
</evidence>
<comment type="caution">
    <text evidence="8">The sequence shown here is derived from an EMBL/GenBank/DDBJ whole genome shotgun (WGS) entry which is preliminary data.</text>
</comment>
<organism evidence="8 9">
    <name type="scientific">Occultella glacieicola</name>
    <dbReference type="NCBI Taxonomy" id="2518684"/>
    <lineage>
        <taxon>Bacteria</taxon>
        <taxon>Bacillati</taxon>
        <taxon>Actinomycetota</taxon>
        <taxon>Actinomycetes</taxon>
        <taxon>Micrococcales</taxon>
        <taxon>Ruaniaceae</taxon>
        <taxon>Occultella</taxon>
    </lineage>
</organism>
<name>A0ABY2E9P4_9MICO</name>
<dbReference type="EMBL" id="SMNA01000001">
    <property type="protein sequence ID" value="TDE99008.1"/>
    <property type="molecule type" value="Genomic_DNA"/>
</dbReference>
<feature type="transmembrane region" description="Helical" evidence="7">
    <location>
        <begin position="161"/>
        <end position="194"/>
    </location>
</feature>
<feature type="transmembrane region" description="Helical" evidence="7">
    <location>
        <begin position="237"/>
        <end position="260"/>
    </location>
</feature>
<evidence type="ECO:0000256" key="2">
    <source>
        <dbReference type="ARBA" id="ARBA00022475"/>
    </source>
</evidence>
<evidence type="ECO:0000256" key="5">
    <source>
        <dbReference type="ARBA" id="ARBA00023136"/>
    </source>
</evidence>
<protein>
    <submittedName>
        <fullName evidence="8">YihY/virulence factor BrkB family protein</fullName>
    </submittedName>
</protein>
<keyword evidence="3 7" id="KW-0812">Transmembrane</keyword>
<sequence length="401" mass="42518">MSGTVKGRAAAPARRVAAVAERALGLFPARVWSHFTRNRGFVLAAGVSYQALFAIFATLYVAFASVGLWLGANTRAIDALIALIDSYLPGLIGENGVLTEEQVYTIAQDASALLSITGLIAVIVFIWTAIGWISYSRLAVRAIFDLPPDTRQYVLLKARDFVMALVFSLMLLAGGVLSSAGSWFLSTIFAALGWSTMSPAFGLVIGLATNLVAFAVNTLTIAGIFKFLAGASVPWRLIVPGAALGGAATVVLQLAAGYLLSSSPSNPLLATFAVFIGLLLWCRFAGVVLLVAASWVAVTVTDAGLSLAAEPAPEREEDVRIAEVLAAVEKIRDATAQRRDAPFYRRRAARRREEEAIAELEDLLRGDAVPVGAGSSGDGTREEGSAAPSRRERPAPLRRSR</sequence>
<dbReference type="PANTHER" id="PTHR30213:SF1">
    <property type="entry name" value="INNER MEMBRANE PROTEIN YHJD"/>
    <property type="match status" value="1"/>
</dbReference>
<evidence type="ECO:0000256" key="6">
    <source>
        <dbReference type="SAM" id="MobiDB-lite"/>
    </source>
</evidence>
<feature type="transmembrane region" description="Helical" evidence="7">
    <location>
        <begin position="200"/>
        <end position="225"/>
    </location>
</feature>
<dbReference type="Pfam" id="PF03631">
    <property type="entry name" value="Virul_fac_BrkB"/>
    <property type="match status" value="1"/>
</dbReference>
<keyword evidence="2" id="KW-1003">Cell membrane</keyword>
<proteinExistence type="predicted"/>
<evidence type="ECO:0000313" key="9">
    <source>
        <dbReference type="Proteomes" id="UP000504882"/>
    </source>
</evidence>
<feature type="transmembrane region" description="Helical" evidence="7">
    <location>
        <begin position="112"/>
        <end position="135"/>
    </location>
</feature>
<feature type="transmembrane region" description="Helical" evidence="7">
    <location>
        <begin position="40"/>
        <end position="63"/>
    </location>
</feature>
<accession>A0ABY2E9P4</accession>
<keyword evidence="5 7" id="KW-0472">Membrane</keyword>